<dbReference type="EMBL" id="CAJOBZ010000002">
    <property type="protein sequence ID" value="CAF4761663.1"/>
    <property type="molecule type" value="Genomic_DNA"/>
</dbReference>
<feature type="domain" description="Fucosyltransferase C-terminal" evidence="13">
    <location>
        <begin position="144"/>
        <end position="324"/>
    </location>
</feature>
<organism evidence="15 16">
    <name type="scientific">Pieris macdunnoughi</name>
    <dbReference type="NCBI Taxonomy" id="345717"/>
    <lineage>
        <taxon>Eukaryota</taxon>
        <taxon>Metazoa</taxon>
        <taxon>Ecdysozoa</taxon>
        <taxon>Arthropoda</taxon>
        <taxon>Hexapoda</taxon>
        <taxon>Insecta</taxon>
        <taxon>Pterygota</taxon>
        <taxon>Neoptera</taxon>
        <taxon>Endopterygota</taxon>
        <taxon>Lepidoptera</taxon>
        <taxon>Glossata</taxon>
        <taxon>Ditrysia</taxon>
        <taxon>Papilionoidea</taxon>
        <taxon>Pieridae</taxon>
        <taxon>Pierinae</taxon>
        <taxon>Pieris</taxon>
    </lineage>
</organism>
<comment type="subcellular location">
    <subcellularLocation>
        <location evidence="1 12">Golgi apparatus</location>
        <location evidence="1 12">Golgi stack membrane</location>
        <topology evidence="1 12">Single-pass type II membrane protein</topology>
    </subcellularLocation>
</comment>
<keyword evidence="9 12" id="KW-0333">Golgi apparatus</keyword>
<proteinExistence type="inferred from homology"/>
<evidence type="ECO:0000256" key="5">
    <source>
        <dbReference type="ARBA" id="ARBA00022679"/>
    </source>
</evidence>
<keyword evidence="7" id="KW-0735">Signal-anchor</keyword>
<evidence type="ECO:0000256" key="9">
    <source>
        <dbReference type="ARBA" id="ARBA00023034"/>
    </source>
</evidence>
<evidence type="ECO:0000256" key="6">
    <source>
        <dbReference type="ARBA" id="ARBA00022692"/>
    </source>
</evidence>
<evidence type="ECO:0000256" key="12">
    <source>
        <dbReference type="RuleBase" id="RU003832"/>
    </source>
</evidence>
<keyword evidence="11" id="KW-0325">Glycoprotein</keyword>
<evidence type="ECO:0000256" key="3">
    <source>
        <dbReference type="ARBA" id="ARBA00008919"/>
    </source>
</evidence>
<dbReference type="SUPFAM" id="SSF53756">
    <property type="entry name" value="UDP-Glycosyltransferase/glycogen phosphorylase"/>
    <property type="match status" value="1"/>
</dbReference>
<dbReference type="GO" id="GO:0032580">
    <property type="term" value="C:Golgi cisterna membrane"/>
    <property type="evidence" value="ECO:0007669"/>
    <property type="project" value="UniProtKB-SubCell"/>
</dbReference>
<evidence type="ECO:0000256" key="8">
    <source>
        <dbReference type="ARBA" id="ARBA00022989"/>
    </source>
</evidence>
<evidence type="ECO:0000256" key="10">
    <source>
        <dbReference type="ARBA" id="ARBA00023136"/>
    </source>
</evidence>
<dbReference type="InterPro" id="IPR055270">
    <property type="entry name" value="Glyco_tran_10_C"/>
</dbReference>
<feature type="domain" description="Fucosyltransferase N-terminal" evidence="14">
    <location>
        <begin position="2"/>
        <end position="110"/>
    </location>
</feature>
<dbReference type="OrthoDB" id="427096at2759"/>
<dbReference type="InterPro" id="IPR038577">
    <property type="entry name" value="GT10-like_C_sf"/>
</dbReference>
<dbReference type="Proteomes" id="UP000663880">
    <property type="component" value="Unassembled WGS sequence"/>
</dbReference>
<dbReference type="PANTHER" id="PTHR48438">
    <property type="entry name" value="ALPHA-(1,3)-FUCOSYLTRANSFERASE C-RELATED"/>
    <property type="match status" value="1"/>
</dbReference>
<dbReference type="EC" id="2.4.1.-" evidence="12"/>
<sequence>MKHILVWTNIQALKGDGQTYFTNRKCEYTNCYLTRNRNLFGDIRYFDLILFNLQDVSVDSEHLPHVRGQNQRYIFVANNSADNYPICDSKYDNFFNWTWTYRYDSTIPYRFITVHNTQYEELGSHFHWNTNMKPIDEKIKSKFSTKSKAAVIFLDKCKSRNKREILVKDLQKELGRFNLTVDIFGECGPRQCRRRTMQPCYWRVKKMYYFYLAFEDSMSADYITQAVLNAYDNYAVPIVYGGVHYDKYLPPGSYLNAVNASAATLAQTMHDIIANREKYYNYFRWRNHYIISKSTPLDGCDLCQLMNNPVTLKQTSSYENFRKWWNPNYIQRCKSN</sequence>
<dbReference type="AlphaFoldDB" id="A0A821M2L4"/>
<evidence type="ECO:0000259" key="13">
    <source>
        <dbReference type="Pfam" id="PF00852"/>
    </source>
</evidence>
<protein>
    <recommendedName>
        <fullName evidence="12">Fucosyltransferase</fullName>
        <ecNumber evidence="12">2.4.1.-</ecNumber>
    </recommendedName>
</protein>
<name>A0A821M2L4_9NEOP</name>
<evidence type="ECO:0000313" key="16">
    <source>
        <dbReference type="Proteomes" id="UP000663880"/>
    </source>
</evidence>
<keyword evidence="16" id="KW-1185">Reference proteome</keyword>
<keyword evidence="5 12" id="KW-0808">Transferase</keyword>
<comment type="similarity">
    <text evidence="3 12">Belongs to the glycosyltransferase 10 family.</text>
</comment>
<evidence type="ECO:0000256" key="2">
    <source>
        <dbReference type="ARBA" id="ARBA00004922"/>
    </source>
</evidence>
<dbReference type="Gene3D" id="3.40.50.11660">
    <property type="entry name" value="Glycosyl transferase family 10, C-terminal domain"/>
    <property type="match status" value="1"/>
</dbReference>
<evidence type="ECO:0000313" key="15">
    <source>
        <dbReference type="EMBL" id="CAF4761663.1"/>
    </source>
</evidence>
<reference evidence="15" key="1">
    <citation type="submission" date="2021-02" db="EMBL/GenBank/DDBJ databases">
        <authorList>
            <person name="Steward A R."/>
        </authorList>
    </citation>
    <scope>NUCLEOTIDE SEQUENCE</scope>
</reference>
<dbReference type="InterPro" id="IPR031481">
    <property type="entry name" value="Glyco_tran_10_N"/>
</dbReference>
<dbReference type="Pfam" id="PF17039">
    <property type="entry name" value="Glyco_tran_10_N"/>
    <property type="match status" value="1"/>
</dbReference>
<dbReference type="InterPro" id="IPR001503">
    <property type="entry name" value="Glyco_trans_10"/>
</dbReference>
<dbReference type="Pfam" id="PF00852">
    <property type="entry name" value="Glyco_transf_10"/>
    <property type="match status" value="1"/>
</dbReference>
<keyword evidence="4 12" id="KW-0328">Glycosyltransferase</keyword>
<dbReference type="PANTHER" id="PTHR48438:SF1">
    <property type="entry name" value="ALPHA-(1,3)-FUCOSYLTRANSFERASE C-RELATED"/>
    <property type="match status" value="1"/>
</dbReference>
<evidence type="ECO:0000256" key="11">
    <source>
        <dbReference type="ARBA" id="ARBA00023180"/>
    </source>
</evidence>
<accession>A0A821M2L4</accession>
<comment type="pathway">
    <text evidence="2">Protein modification; protein glycosylation.</text>
</comment>
<evidence type="ECO:0000259" key="14">
    <source>
        <dbReference type="Pfam" id="PF17039"/>
    </source>
</evidence>
<keyword evidence="10" id="KW-0472">Membrane</keyword>
<comment type="caution">
    <text evidence="15">The sequence shown here is derived from an EMBL/GenBank/DDBJ whole genome shotgun (WGS) entry which is preliminary data.</text>
</comment>
<keyword evidence="6 12" id="KW-0812">Transmembrane</keyword>
<dbReference type="UniPathway" id="UPA00378"/>
<evidence type="ECO:0000256" key="7">
    <source>
        <dbReference type="ARBA" id="ARBA00022968"/>
    </source>
</evidence>
<evidence type="ECO:0000256" key="1">
    <source>
        <dbReference type="ARBA" id="ARBA00004447"/>
    </source>
</evidence>
<keyword evidence="8" id="KW-1133">Transmembrane helix</keyword>
<gene>
    <name evidence="15" type="ORF">PMACD_LOCUS1340</name>
</gene>
<dbReference type="GO" id="GO:0008417">
    <property type="term" value="F:fucosyltransferase activity"/>
    <property type="evidence" value="ECO:0007669"/>
    <property type="project" value="InterPro"/>
</dbReference>
<evidence type="ECO:0000256" key="4">
    <source>
        <dbReference type="ARBA" id="ARBA00022676"/>
    </source>
</evidence>